<evidence type="ECO:0000256" key="7">
    <source>
        <dbReference type="ARBA" id="ARBA00023180"/>
    </source>
</evidence>
<evidence type="ECO:0000256" key="9">
    <source>
        <dbReference type="PROSITE-ProRule" id="PRU00779"/>
    </source>
</evidence>
<dbReference type="Proteomes" id="UP000694410">
    <property type="component" value="Unplaced"/>
</dbReference>
<proteinExistence type="inferred from homology"/>
<dbReference type="Gene3D" id="2.60.40.1760">
    <property type="entry name" value="glycosyl hydrolase (family 31)"/>
    <property type="match status" value="2"/>
</dbReference>
<comment type="similarity">
    <text evidence="2">Belongs to the glycosyl hydrolase 31 family.</text>
</comment>
<dbReference type="PROSITE" id="PS00707">
    <property type="entry name" value="GLYCOSYL_HYDROL_F31_2"/>
    <property type="match status" value="1"/>
</dbReference>
<dbReference type="InterPro" id="IPR017853">
    <property type="entry name" value="GH"/>
</dbReference>
<reference evidence="11" key="2">
    <citation type="submission" date="2025-09" db="UniProtKB">
        <authorList>
            <consortium name="Ensembl"/>
        </authorList>
    </citation>
    <scope>IDENTIFICATION</scope>
</reference>
<dbReference type="PROSITE" id="PS00129">
    <property type="entry name" value="GLYCOSYL_HYDROL_F31_1"/>
    <property type="match status" value="2"/>
</dbReference>
<comment type="subcellular location">
    <subcellularLocation>
        <location evidence="1">Membrane</location>
    </subcellularLocation>
</comment>
<dbReference type="Pfam" id="PF21365">
    <property type="entry name" value="Glyco_hydro_31_3rd"/>
    <property type="match status" value="2"/>
</dbReference>
<dbReference type="GO" id="GO:0004558">
    <property type="term" value="F:alpha-1,4-glucosidase activity"/>
    <property type="evidence" value="ECO:0007669"/>
    <property type="project" value="TreeGrafter"/>
</dbReference>
<keyword evidence="8" id="KW-0326">Glycosidase</keyword>
<name>A0A8C0UN08_CYACU</name>
<dbReference type="SMART" id="SM00018">
    <property type="entry name" value="PD"/>
    <property type="match status" value="2"/>
</dbReference>
<dbReference type="Ensembl" id="ENSCCET00000017976.1">
    <property type="protein sequence ID" value="ENSCCEP00000011515.1"/>
    <property type="gene ID" value="ENSCCEG00000006292.1"/>
</dbReference>
<dbReference type="InterPro" id="IPR000519">
    <property type="entry name" value="P_trefoil_dom"/>
</dbReference>
<evidence type="ECO:0000313" key="12">
    <source>
        <dbReference type="Proteomes" id="UP000694410"/>
    </source>
</evidence>
<dbReference type="CDD" id="cd00111">
    <property type="entry name" value="Trefoil"/>
    <property type="match status" value="2"/>
</dbReference>
<keyword evidence="5" id="KW-0472">Membrane</keyword>
<dbReference type="Gene3D" id="4.10.110.10">
    <property type="entry name" value="Spasmolytic Protein, domain 1"/>
    <property type="match status" value="2"/>
</dbReference>
<evidence type="ECO:0000313" key="11">
    <source>
        <dbReference type="Ensembl" id="ENSCCEP00000011515.1"/>
    </source>
</evidence>
<keyword evidence="7" id="KW-0325">Glycoprotein</keyword>
<evidence type="ECO:0000256" key="2">
    <source>
        <dbReference type="ARBA" id="ARBA00007806"/>
    </source>
</evidence>
<feature type="domain" description="P-type" evidence="10">
    <location>
        <begin position="845"/>
        <end position="891"/>
    </location>
</feature>
<dbReference type="InterPro" id="IPR044913">
    <property type="entry name" value="P_trefoil_dom_sf"/>
</dbReference>
<organism evidence="11 12">
    <name type="scientific">Cyanistes caeruleus</name>
    <name type="common">Eurasian blue tit</name>
    <name type="synonym">Parus caeruleus</name>
    <dbReference type="NCBI Taxonomy" id="156563"/>
    <lineage>
        <taxon>Eukaryota</taxon>
        <taxon>Metazoa</taxon>
        <taxon>Chordata</taxon>
        <taxon>Craniata</taxon>
        <taxon>Vertebrata</taxon>
        <taxon>Euteleostomi</taxon>
        <taxon>Archelosauria</taxon>
        <taxon>Archosauria</taxon>
        <taxon>Dinosauria</taxon>
        <taxon>Saurischia</taxon>
        <taxon>Theropoda</taxon>
        <taxon>Coelurosauria</taxon>
        <taxon>Aves</taxon>
        <taxon>Neognathae</taxon>
        <taxon>Neoaves</taxon>
        <taxon>Telluraves</taxon>
        <taxon>Australaves</taxon>
        <taxon>Passeriformes</taxon>
        <taxon>Paridae</taxon>
        <taxon>Cyanistes</taxon>
    </lineage>
</organism>
<dbReference type="SUPFAM" id="SSF57492">
    <property type="entry name" value="Trefoil"/>
    <property type="match status" value="1"/>
</dbReference>
<evidence type="ECO:0000256" key="8">
    <source>
        <dbReference type="ARBA" id="ARBA00023295"/>
    </source>
</evidence>
<sequence>IKTLNFMGVGTNSWTLPGRGQEQKKDLCERRGCCWSPLSEPGVPWCFFSSEHGYRLESGPHTTTQGTFFLRRLPSPSLFGAAADLVRLQAQFQSSARLRLQFTDPKKQQFEVPHDHIGPFSGPATSDPKYRLKFQENPFGIQVIRASTGKVIFDTTIGPLVFSEQFLQISTRIPSSNVYGLGEHLHRSFRHDLHWKTWPLFSRHAAPSNLAGVHAFFLCLEDNSGASMGVFLMNSNAMEVALTPAPAVTFRTIGGILDFYIFLGDTPEQVVQEYVQFIGLPALPPYWALGFQLSHRSYGSLDEVKAVVERNRAIGLPYDVQYTDIDAMDGCKDFTYDKIKFHDLPNFREFLNAAEQKFVIVLDAAIAMEPMADGSPYRTFERGQEKRVWVNESDGVTPLIGEARPGQVVFPDFSNPVCVEWWEQEFQRFHELIPYDGIWIDMNEAASFIPGSTRGCTDSTWNFPPYTPRVADWPLFRRSLCLDAVQSWGRQYDVHSLYGHSMALATLRALGRLSPGRRSFLVSGSTFAGSGRLGGHWLGDNAATWDHLRWATPALLEFGLFGIPYVGAAICGSLGAAPEELCRRWMQLGAFYPLARNHNHESSTPQDPAAFGANSVLVNSSRHYLSIRYHLLPYLYSLFYRAHTRGDTVARPLLHEFYAEEATWDVNGQFLWGPGLLITPVLEPGVEVISAYIPDAVWYEYESGSRLWMRKQWTHLYLPADKLGLHLRGGHIFPVQHPATTTAASRRNPMGLIVALDENQEATGELFWDDGESAGETLSVAHNNFSEPHGLEFQELRVLGLWQAPLAITVMSSDATVPSPHNLTYDVAIVQGLRLRLGQSYSLHWTLGTRDSDRFDCHPAEGASRESCEHLGCIWNENTSGIRVPYCHYNGSDNGYSASDIRYSPTGATATVTLERRGHASTTAATTPIETLGLEVTFHMDHLLQFKIYDSATQRYEVPVPLSLPGTPQASVQRRLYDVTIQERPFGVQVRRRSSGTVIWDSQLPTFTFSDQFLQISTHLPAPFVFGFGETEHDAFRHNLDWHTWGMFTRDQPPGYKLNSYGFQPFYMGLEKDGNAHGVLLLNSNAMDVTFQPTPALTYRTVGGILDFYLVLGPTPEEVVQEYTELVGRPVMPAYWALGFQLCRYGYENDAEIAQLVNDMNRAQIPLDVQYADIDYMERQLDFTLSPRFQGLPELVQRIQSNGMRFILILDPAISANETNYPAYDRGVQQDVFIKWPDSDDLVYAKVWPDLPNVVVNDSLDWDTQVELYRAFAAMPDFFRNSTKDWWAQEIAEVYENPRNSSLSIKFDGLWIDMNEPSSFVHGTIGGCRDRNLNFPPYMPQLGSRSEGLSFKTVCMEGQQQLPDGSPVRHYDVHNLYGWAQTKPTLDILRNLTGERGIVVTRSTFPSSGRWAGHWLGDNTAAWNQLDKSIIGMMEFSLFGISYSGADICGFFGEPSYELCARWMELGAFYPYSRNHNGNKRQDPVAWNSTFADLSRAVLQLRYRLLPHLYTLMLQAHVRGSTVVRPLLHEFVEDRTTWDIYRQFMWGAGLLISPVLEPGVSEVRAYLPDARWFNFHTEVGFRRQFQNFPAPLGHINLHVRGGHILPQQLPANNTWFSRRNPLLLTVALDDAQEASGNLYWDDGFLGISSCSVKRQIK</sequence>
<dbReference type="GO" id="GO:0005975">
    <property type="term" value="P:carbohydrate metabolic process"/>
    <property type="evidence" value="ECO:0007669"/>
    <property type="project" value="InterPro"/>
</dbReference>
<evidence type="ECO:0000256" key="6">
    <source>
        <dbReference type="ARBA" id="ARBA00023157"/>
    </source>
</evidence>
<dbReference type="SUPFAM" id="SSF74650">
    <property type="entry name" value="Galactose mutarotase-like"/>
    <property type="match status" value="2"/>
</dbReference>
<dbReference type="GO" id="GO:0016020">
    <property type="term" value="C:membrane"/>
    <property type="evidence" value="ECO:0007669"/>
    <property type="project" value="UniProtKB-SubCell"/>
</dbReference>
<keyword evidence="6" id="KW-1015">Disulfide bond</keyword>
<dbReference type="PANTHER" id="PTHR22762">
    <property type="entry name" value="ALPHA-GLUCOSIDASE"/>
    <property type="match status" value="1"/>
</dbReference>
<reference evidence="11" key="1">
    <citation type="submission" date="2025-08" db="UniProtKB">
        <authorList>
            <consortium name="Ensembl"/>
        </authorList>
    </citation>
    <scope>IDENTIFICATION</scope>
</reference>
<feature type="domain" description="P-type" evidence="10">
    <location>
        <begin position="1"/>
        <end position="50"/>
    </location>
</feature>
<dbReference type="InterPro" id="IPR030459">
    <property type="entry name" value="Glyco_hydro_31_CS"/>
</dbReference>
<dbReference type="PROSITE" id="PS51448">
    <property type="entry name" value="P_TREFOIL_2"/>
    <property type="match status" value="2"/>
</dbReference>
<evidence type="ECO:0000256" key="1">
    <source>
        <dbReference type="ARBA" id="ARBA00004370"/>
    </source>
</evidence>
<dbReference type="GO" id="GO:0030246">
    <property type="term" value="F:carbohydrate binding"/>
    <property type="evidence" value="ECO:0007669"/>
    <property type="project" value="InterPro"/>
</dbReference>
<dbReference type="InterPro" id="IPR000322">
    <property type="entry name" value="Glyco_hydro_31_TIM"/>
</dbReference>
<dbReference type="InterPro" id="IPR030458">
    <property type="entry name" value="Glyco_hydro_31_AS"/>
</dbReference>
<protein>
    <submittedName>
        <fullName evidence="11">Maltase-glucoamylase, intestinal-like</fullName>
    </submittedName>
</protein>
<evidence type="ECO:0000256" key="4">
    <source>
        <dbReference type="ARBA" id="ARBA00022801"/>
    </source>
</evidence>
<dbReference type="SUPFAM" id="SSF51445">
    <property type="entry name" value="(Trans)glycosidases"/>
    <property type="match status" value="2"/>
</dbReference>
<dbReference type="Gene3D" id="2.60.40.1180">
    <property type="entry name" value="Golgi alpha-mannosidase II"/>
    <property type="match status" value="4"/>
</dbReference>
<dbReference type="Pfam" id="PF00088">
    <property type="entry name" value="Trefoil"/>
    <property type="match status" value="2"/>
</dbReference>
<dbReference type="PANTHER" id="PTHR22762:SF133">
    <property type="entry name" value="P-TYPE DOMAIN-CONTAINING PROTEIN"/>
    <property type="match status" value="1"/>
</dbReference>
<evidence type="ECO:0000256" key="3">
    <source>
        <dbReference type="ARBA" id="ARBA00022729"/>
    </source>
</evidence>
<dbReference type="InterPro" id="IPR048395">
    <property type="entry name" value="Glyco_hydro_31_C"/>
</dbReference>
<dbReference type="InterPro" id="IPR013780">
    <property type="entry name" value="Glyco_hydro_b"/>
</dbReference>
<evidence type="ECO:0000256" key="5">
    <source>
        <dbReference type="ARBA" id="ARBA00023136"/>
    </source>
</evidence>
<accession>A0A8C0UN08</accession>
<gene>
    <name evidence="11" type="primary">LOC111943230</name>
</gene>
<dbReference type="SUPFAM" id="SSF51011">
    <property type="entry name" value="Glycosyl hydrolase domain"/>
    <property type="match status" value="2"/>
</dbReference>
<evidence type="ECO:0000259" key="10">
    <source>
        <dbReference type="PROSITE" id="PS51448"/>
    </source>
</evidence>
<dbReference type="InterPro" id="IPR011013">
    <property type="entry name" value="Gal_mutarotase_sf_dom"/>
</dbReference>
<dbReference type="Pfam" id="PF01055">
    <property type="entry name" value="Glyco_hydro_31_2nd"/>
    <property type="match status" value="2"/>
</dbReference>
<dbReference type="Gene3D" id="3.20.20.80">
    <property type="entry name" value="Glycosidases"/>
    <property type="match status" value="2"/>
</dbReference>
<keyword evidence="12" id="KW-1185">Reference proteome</keyword>
<keyword evidence="4" id="KW-0378">Hydrolase</keyword>
<dbReference type="FunFam" id="3.20.20.80:FF:000016">
    <property type="entry name" value="Maltase-glucoamylase, intestinal"/>
    <property type="match status" value="2"/>
</dbReference>
<comment type="caution">
    <text evidence="9">Lacks conserved residue(s) required for the propagation of feature annotation.</text>
</comment>
<dbReference type="CDD" id="cd06602">
    <property type="entry name" value="GH31_MGAM_SI_GAA"/>
    <property type="match status" value="2"/>
</dbReference>
<dbReference type="FunFam" id="2.60.40.1180:FF:000001">
    <property type="entry name" value="Maltase-glucoamylase, intestinal"/>
    <property type="match status" value="2"/>
</dbReference>
<keyword evidence="3" id="KW-0732">Signal</keyword>
<dbReference type="FunFam" id="2.60.40.1760:FF:000001">
    <property type="entry name" value="Maltase-glucoamylase, intestinal"/>
    <property type="match status" value="2"/>
</dbReference>
<dbReference type="CDD" id="cd14752">
    <property type="entry name" value="GH31_N"/>
    <property type="match status" value="2"/>
</dbReference>